<evidence type="ECO:0000313" key="3">
    <source>
        <dbReference type="Proteomes" id="UP000239874"/>
    </source>
</evidence>
<dbReference type="Proteomes" id="UP000239874">
    <property type="component" value="Unassembled WGS sequence"/>
</dbReference>
<dbReference type="InterPro" id="IPR049240">
    <property type="entry name" value="DUF6875"/>
</dbReference>
<accession>A0A2S6AW74</accession>
<gene>
    <name evidence="2" type="ORF">C5E45_04890</name>
</gene>
<protein>
    <recommendedName>
        <fullName evidence="1">DUF6875 domain-containing protein</fullName>
    </recommendedName>
</protein>
<dbReference type="AlphaFoldDB" id="A0A2S6AW74"/>
<proteinExistence type="predicted"/>
<dbReference type="OrthoDB" id="8420726at2"/>
<evidence type="ECO:0000313" key="2">
    <source>
        <dbReference type="EMBL" id="PPJ39468.1"/>
    </source>
</evidence>
<reference evidence="2 3" key="1">
    <citation type="submission" date="2018-02" db="EMBL/GenBank/DDBJ databases">
        <title>8 Nocardia nova and 1 Nocardia cyriacigeorgica strain used for evolution to TMP-SMX.</title>
        <authorList>
            <person name="Mehta H."/>
            <person name="Weng J."/>
            <person name="Shamoo Y."/>
        </authorList>
    </citation>
    <scope>NUCLEOTIDE SEQUENCE [LARGE SCALE GENOMIC DNA]</scope>
    <source>
        <strain evidence="2 3">MDA3139</strain>
    </source>
</reference>
<dbReference type="RefSeq" id="WP_104374419.1">
    <property type="nucleotide sequence ID" value="NZ_PSZC01000002.1"/>
</dbReference>
<dbReference type="EMBL" id="PSZC01000002">
    <property type="protein sequence ID" value="PPJ39468.1"/>
    <property type="molecule type" value="Genomic_DNA"/>
</dbReference>
<dbReference type="Pfam" id="PF21780">
    <property type="entry name" value="DUF6875"/>
    <property type="match status" value="1"/>
</dbReference>
<organism evidence="2 3">
    <name type="scientific">Nocardia nova</name>
    <dbReference type="NCBI Taxonomy" id="37330"/>
    <lineage>
        <taxon>Bacteria</taxon>
        <taxon>Bacillati</taxon>
        <taxon>Actinomycetota</taxon>
        <taxon>Actinomycetes</taxon>
        <taxon>Mycobacteriales</taxon>
        <taxon>Nocardiaceae</taxon>
        <taxon>Nocardia</taxon>
    </lineage>
</organism>
<evidence type="ECO:0000259" key="1">
    <source>
        <dbReference type="Pfam" id="PF21780"/>
    </source>
</evidence>
<sequence length="221" mass="24754">MNATDEFIGQRSGLRPTRLFATDSDTHVDEHPGAAQLRSWTVEYLCQPHPDLGRPGPVCPYTKHAVAGRFLWAAFIGGGEITPDFLTAVVGDMNDLFPLLPPEDEPDSRLKALLSVFPDLTRYDDLEAVQRSQKTEFVRHGLMLGQFYPGCTVAGLHNADFPALDSPLPLLAVRHMTPTDLAFLETRYEWVESYLGIFAPAMPTFLRHYLADKLVKQTREN</sequence>
<feature type="domain" description="DUF6875" evidence="1">
    <location>
        <begin position="36"/>
        <end position="207"/>
    </location>
</feature>
<name>A0A2S6AW74_9NOCA</name>
<comment type="caution">
    <text evidence="2">The sequence shown here is derived from an EMBL/GenBank/DDBJ whole genome shotgun (WGS) entry which is preliminary data.</text>
</comment>